<evidence type="ECO:0000313" key="2">
    <source>
        <dbReference type="EMBL" id="UOQ48902.1"/>
    </source>
</evidence>
<keyword evidence="1" id="KW-1133">Transmembrane helix</keyword>
<evidence type="ECO:0000313" key="3">
    <source>
        <dbReference type="Proteomes" id="UP000831782"/>
    </source>
</evidence>
<gene>
    <name evidence="2" type="ORF">MUN88_01815</name>
</gene>
<name>A0ABY4EYH6_9BACI</name>
<proteinExistence type="predicted"/>
<feature type="transmembrane region" description="Helical" evidence="1">
    <location>
        <begin position="85"/>
        <end position="103"/>
    </location>
</feature>
<keyword evidence="3" id="KW-1185">Reference proteome</keyword>
<evidence type="ECO:0000256" key="1">
    <source>
        <dbReference type="SAM" id="Phobius"/>
    </source>
</evidence>
<dbReference type="RefSeq" id="WP_244720139.1">
    <property type="nucleotide sequence ID" value="NZ_CP095072.1"/>
</dbReference>
<dbReference type="EMBL" id="CP095072">
    <property type="protein sequence ID" value="UOQ48902.1"/>
    <property type="molecule type" value="Genomic_DNA"/>
</dbReference>
<keyword evidence="1" id="KW-0472">Membrane</keyword>
<keyword evidence="1" id="KW-0812">Transmembrane</keyword>
<protein>
    <submittedName>
        <fullName evidence="2">Uncharacterized protein</fullName>
    </submittedName>
</protein>
<dbReference type="Proteomes" id="UP000831782">
    <property type="component" value="Chromosome"/>
</dbReference>
<accession>A0ABY4EYH6</accession>
<reference evidence="2 3" key="1">
    <citation type="submission" date="2022-04" db="EMBL/GenBank/DDBJ databases">
        <title>Gracilibacillus sp. isolated from saltern.</title>
        <authorList>
            <person name="Won M."/>
            <person name="Lee C.-M."/>
            <person name="Woen H.-Y."/>
            <person name="Kwon S.-W."/>
        </authorList>
    </citation>
    <scope>NUCLEOTIDE SEQUENCE [LARGE SCALE GENOMIC DNA]</scope>
    <source>
        <strain evidence="2 3">SSWR10-1</strain>
    </source>
</reference>
<organism evidence="2 3">
    <name type="scientific">Gracilibacillus caseinilyticus</name>
    <dbReference type="NCBI Taxonomy" id="2932256"/>
    <lineage>
        <taxon>Bacteria</taxon>
        <taxon>Bacillati</taxon>
        <taxon>Bacillota</taxon>
        <taxon>Bacilli</taxon>
        <taxon>Bacillales</taxon>
        <taxon>Bacillaceae</taxon>
        <taxon>Gracilibacillus</taxon>
    </lineage>
</organism>
<sequence>MYQSNQSMDSQQQMKSMCQQYMNFYVTGHLQDGSSFEGIIDQIDDVAVTMLIPEEVELEETDRQFGGYYGGPGRRRYRRYRRQRFPFGLLSSLLLYPFIYPPYPYYYPYY</sequence>